<evidence type="ECO:0008006" key="4">
    <source>
        <dbReference type="Google" id="ProtNLM"/>
    </source>
</evidence>
<dbReference type="EMBL" id="SJPU01000001">
    <property type="protein sequence ID" value="TWU19442.1"/>
    <property type="molecule type" value="Genomic_DNA"/>
</dbReference>
<dbReference type="Proteomes" id="UP000319908">
    <property type="component" value="Unassembled WGS sequence"/>
</dbReference>
<dbReference type="RefSeq" id="WP_146406253.1">
    <property type="nucleotide sequence ID" value="NZ_SJPU01000001.1"/>
</dbReference>
<evidence type="ECO:0000313" key="3">
    <source>
        <dbReference type="Proteomes" id="UP000319908"/>
    </source>
</evidence>
<dbReference type="OrthoDB" id="279517at2"/>
<sequence length="145" mass="15753">MKRIFRILVAVALLTVIMALLVTSVGRHPLHGARLMSHMFASGVLVVILPLFAIVWLSPMFDATKRGVSLRIGYWAVLLTGFLTTVTMFLSMLPIAGTDQLQQLILIHGYAGLAMVAAGVLFALGWLLSSRTPLHPSIKSSIDDN</sequence>
<keyword evidence="1" id="KW-1133">Transmembrane helix</keyword>
<protein>
    <recommendedName>
        <fullName evidence="4">DUF4405 domain-containing protein</fullName>
    </recommendedName>
</protein>
<comment type="caution">
    <text evidence="2">The sequence shown here is derived from an EMBL/GenBank/DDBJ whole genome shotgun (WGS) entry which is preliminary data.</text>
</comment>
<evidence type="ECO:0000256" key="1">
    <source>
        <dbReference type="SAM" id="Phobius"/>
    </source>
</evidence>
<feature type="transmembrane region" description="Helical" evidence="1">
    <location>
        <begin position="72"/>
        <end position="93"/>
    </location>
</feature>
<feature type="transmembrane region" description="Helical" evidence="1">
    <location>
        <begin position="105"/>
        <end position="128"/>
    </location>
</feature>
<accession>A0A5C6C5U2</accession>
<keyword evidence="1" id="KW-0812">Transmembrane</keyword>
<reference evidence="2 3" key="1">
    <citation type="journal article" date="2020" name="Antonie Van Leeuwenhoek">
        <title>Rhodopirellula heiligendammensis sp. nov., Rhodopirellula pilleata sp. nov., and Rhodopirellula solitaria sp. nov. isolated from natural or artificial marine surfaces in Northern Germany and California, USA, and emended description of the genus Rhodopirellula.</title>
        <authorList>
            <person name="Kallscheuer N."/>
            <person name="Wiegand S."/>
            <person name="Jogler M."/>
            <person name="Boedeker C."/>
            <person name="Peeters S.H."/>
            <person name="Rast P."/>
            <person name="Heuer A."/>
            <person name="Jetten M.S.M."/>
            <person name="Rohde M."/>
            <person name="Jogler C."/>
        </authorList>
    </citation>
    <scope>NUCLEOTIDE SEQUENCE [LARGE SCALE GENOMIC DNA]</scope>
    <source>
        <strain evidence="2 3">Poly21</strain>
    </source>
</reference>
<feature type="transmembrane region" description="Helical" evidence="1">
    <location>
        <begin position="37"/>
        <end position="60"/>
    </location>
</feature>
<keyword evidence="3" id="KW-1185">Reference proteome</keyword>
<proteinExistence type="predicted"/>
<dbReference type="AlphaFoldDB" id="A0A5C6C5U2"/>
<gene>
    <name evidence="2" type="ORF">Poly21_16150</name>
</gene>
<keyword evidence="1" id="KW-0472">Membrane</keyword>
<name>A0A5C6C5U2_9BACT</name>
<organism evidence="2 3">
    <name type="scientific">Allorhodopirellula heiligendammensis</name>
    <dbReference type="NCBI Taxonomy" id="2714739"/>
    <lineage>
        <taxon>Bacteria</taxon>
        <taxon>Pseudomonadati</taxon>
        <taxon>Planctomycetota</taxon>
        <taxon>Planctomycetia</taxon>
        <taxon>Pirellulales</taxon>
        <taxon>Pirellulaceae</taxon>
        <taxon>Allorhodopirellula</taxon>
    </lineage>
</organism>
<evidence type="ECO:0000313" key="2">
    <source>
        <dbReference type="EMBL" id="TWU19442.1"/>
    </source>
</evidence>